<organism evidence="2 3">
    <name type="scientific">Eumeta variegata</name>
    <name type="common">Bagworm moth</name>
    <name type="synonym">Eumeta japonica</name>
    <dbReference type="NCBI Taxonomy" id="151549"/>
    <lineage>
        <taxon>Eukaryota</taxon>
        <taxon>Metazoa</taxon>
        <taxon>Ecdysozoa</taxon>
        <taxon>Arthropoda</taxon>
        <taxon>Hexapoda</taxon>
        <taxon>Insecta</taxon>
        <taxon>Pterygota</taxon>
        <taxon>Neoptera</taxon>
        <taxon>Endopterygota</taxon>
        <taxon>Lepidoptera</taxon>
        <taxon>Glossata</taxon>
        <taxon>Ditrysia</taxon>
        <taxon>Tineoidea</taxon>
        <taxon>Psychidae</taxon>
        <taxon>Oiketicinae</taxon>
        <taxon>Eumeta</taxon>
    </lineage>
</organism>
<protein>
    <submittedName>
        <fullName evidence="2">Uncharacterized protein</fullName>
    </submittedName>
</protein>
<accession>A0A4C1WTC6</accession>
<dbReference type="AlphaFoldDB" id="A0A4C1WTC6"/>
<name>A0A4C1WTC6_EUMVA</name>
<sequence>MPKIARNERQLPFYGQIEEAYFANQVDLLVMHLYHYVLIFQLFDGYIRIRGRSSVPNNIAENVTRKPAPFLDKGPVHGAARPAIQRGSYLWARDPKGRMNFEVCDVIGTQIAGNLHVTCVCRNLLGRLCYENPYSCDEIEKNRNVPCRSSVTIVFSRGAIVTYYPLVACAPDGLGYRSVAKGETTNGFWNRVKLNVRASKSVLTFAIADPLKPTKLVPSQEPTTNLVLELRSKLISRLDKTSQHKHYANFTLATCSYVFGLLCCEAENSDFESACTLRLAARSEQSSHLSGFALDFDHPTSSSHRCQLPSHADVLTRAPDHGGVSNLLRIEGNLEVTVDEYESDVFDDFDSNHQRVTTSGTGRESFGNEKGQAVSRRCRPSFLPNGENKK</sequence>
<dbReference type="EMBL" id="BGZK01000622">
    <property type="protein sequence ID" value="GBP53345.1"/>
    <property type="molecule type" value="Genomic_DNA"/>
</dbReference>
<evidence type="ECO:0000313" key="2">
    <source>
        <dbReference type="EMBL" id="GBP53345.1"/>
    </source>
</evidence>
<dbReference type="Proteomes" id="UP000299102">
    <property type="component" value="Unassembled WGS sequence"/>
</dbReference>
<gene>
    <name evidence="2" type="ORF">EVAR_41181_1</name>
</gene>
<evidence type="ECO:0000256" key="1">
    <source>
        <dbReference type="SAM" id="MobiDB-lite"/>
    </source>
</evidence>
<comment type="caution">
    <text evidence="2">The sequence shown here is derived from an EMBL/GenBank/DDBJ whole genome shotgun (WGS) entry which is preliminary data.</text>
</comment>
<proteinExistence type="predicted"/>
<feature type="region of interest" description="Disordered" evidence="1">
    <location>
        <begin position="352"/>
        <end position="390"/>
    </location>
</feature>
<evidence type="ECO:0000313" key="3">
    <source>
        <dbReference type="Proteomes" id="UP000299102"/>
    </source>
</evidence>
<reference evidence="2 3" key="1">
    <citation type="journal article" date="2019" name="Commun. Biol.">
        <title>The bagworm genome reveals a unique fibroin gene that provides high tensile strength.</title>
        <authorList>
            <person name="Kono N."/>
            <person name="Nakamura H."/>
            <person name="Ohtoshi R."/>
            <person name="Tomita M."/>
            <person name="Numata K."/>
            <person name="Arakawa K."/>
        </authorList>
    </citation>
    <scope>NUCLEOTIDE SEQUENCE [LARGE SCALE GENOMIC DNA]</scope>
</reference>
<keyword evidence="3" id="KW-1185">Reference proteome</keyword>